<dbReference type="OrthoDB" id="8236861at2"/>
<reference evidence="1 2" key="1">
    <citation type="submission" date="2016-11" db="EMBL/GenBank/DDBJ databases">
        <title>Complete Genome Sequence of Bradyrhizobium sp. strain J5, an isolated from soybean nodule in Hokkaido.</title>
        <authorList>
            <person name="Kanehara K."/>
        </authorList>
    </citation>
    <scope>NUCLEOTIDE SEQUENCE [LARGE SCALE GENOMIC DNA]</scope>
    <source>
        <strain evidence="1 2">J5</strain>
    </source>
</reference>
<proteinExistence type="predicted"/>
<accession>A0A0N0UDT6</accession>
<evidence type="ECO:0000313" key="1">
    <source>
        <dbReference type="EMBL" id="APG15960.1"/>
    </source>
</evidence>
<organism evidence="1 2">
    <name type="scientific">Bradyrhizobium japonicum</name>
    <dbReference type="NCBI Taxonomy" id="375"/>
    <lineage>
        <taxon>Bacteria</taxon>
        <taxon>Pseudomonadati</taxon>
        <taxon>Pseudomonadota</taxon>
        <taxon>Alphaproteobacteria</taxon>
        <taxon>Hyphomicrobiales</taxon>
        <taxon>Nitrobacteraceae</taxon>
        <taxon>Bradyrhizobium</taxon>
    </lineage>
</organism>
<gene>
    <name evidence="1" type="ORF">BKD09_47545</name>
</gene>
<dbReference type="AlphaFoldDB" id="A0A0N0UDT6"/>
<name>A0A0N0UDT6_BRAJP</name>
<dbReference type="PATRIC" id="fig|375.38.peg.8103"/>
<dbReference type="Proteomes" id="UP000181962">
    <property type="component" value="Chromosome"/>
</dbReference>
<protein>
    <submittedName>
        <fullName evidence="1">Uncharacterized protein</fullName>
    </submittedName>
</protein>
<dbReference type="KEGG" id="bjp:RN69_42905"/>
<dbReference type="RefSeq" id="WP_011090969.1">
    <property type="nucleotide sequence ID" value="NZ_JALJYY010000001.1"/>
</dbReference>
<dbReference type="EMBL" id="CP017637">
    <property type="protein sequence ID" value="APG15960.1"/>
    <property type="molecule type" value="Genomic_DNA"/>
</dbReference>
<evidence type="ECO:0000313" key="2">
    <source>
        <dbReference type="Proteomes" id="UP000181962"/>
    </source>
</evidence>
<sequence>MTTRGLTHQRRALASLDAWVPELGLEDLRKYQGGFHAVASFRPSINSKVKKRGRALNIQPSGIVDYSAGNAGYSPINMVSVSLSMSASEAAEWLRKRVGGGDDTKPVSVARLLTQPARRAAARRSTSTLS</sequence>